<reference evidence="7 8" key="1">
    <citation type="submission" date="2016-10" db="EMBL/GenBank/DDBJ databases">
        <authorList>
            <person name="de Groot N.N."/>
        </authorList>
    </citation>
    <scope>NUCLEOTIDE SEQUENCE [LARGE SCALE GENOMIC DNA]</scope>
    <source>
        <strain evidence="7 8">DSM 18346</strain>
    </source>
</reference>
<evidence type="ECO:0000256" key="1">
    <source>
        <dbReference type="ARBA" id="ARBA00004651"/>
    </source>
</evidence>
<keyword evidence="6" id="KW-0046">Antibiotic resistance</keyword>
<feature type="transmembrane region" description="Helical" evidence="6">
    <location>
        <begin position="233"/>
        <end position="256"/>
    </location>
</feature>
<keyword evidence="2" id="KW-1003">Cell membrane</keyword>
<keyword evidence="3 6" id="KW-0812">Transmembrane</keyword>
<dbReference type="AlphaFoldDB" id="A0A1G8Y5D5"/>
<dbReference type="GO" id="GO:0005886">
    <property type="term" value="C:plasma membrane"/>
    <property type="evidence" value="ECO:0007669"/>
    <property type="project" value="UniProtKB-SubCell"/>
</dbReference>
<evidence type="ECO:0000256" key="5">
    <source>
        <dbReference type="ARBA" id="ARBA00023136"/>
    </source>
</evidence>
<keyword evidence="4 6" id="KW-1133">Transmembrane helix</keyword>
<organism evidence="7 8">
    <name type="scientific">Natronincola ferrireducens</name>
    <dbReference type="NCBI Taxonomy" id="393762"/>
    <lineage>
        <taxon>Bacteria</taxon>
        <taxon>Bacillati</taxon>
        <taxon>Bacillota</taxon>
        <taxon>Clostridia</taxon>
        <taxon>Peptostreptococcales</taxon>
        <taxon>Natronincolaceae</taxon>
        <taxon>Natronincola</taxon>
    </lineage>
</organism>
<dbReference type="PANTHER" id="PTHR39087:SF2">
    <property type="entry name" value="UPF0104 MEMBRANE PROTEIN MJ1595"/>
    <property type="match status" value="1"/>
</dbReference>
<dbReference type="STRING" id="393762.SAMN05660472_00432"/>
<dbReference type="InterPro" id="IPR022791">
    <property type="entry name" value="L-PG_synthase/AglD"/>
</dbReference>
<feature type="transmembrane region" description="Helical" evidence="6">
    <location>
        <begin position="113"/>
        <end position="131"/>
    </location>
</feature>
<feature type="transmembrane region" description="Helical" evidence="6">
    <location>
        <begin position="263"/>
        <end position="282"/>
    </location>
</feature>
<evidence type="ECO:0000256" key="3">
    <source>
        <dbReference type="ARBA" id="ARBA00022692"/>
    </source>
</evidence>
<evidence type="ECO:0000256" key="2">
    <source>
        <dbReference type="ARBA" id="ARBA00022475"/>
    </source>
</evidence>
<dbReference type="Pfam" id="PF03706">
    <property type="entry name" value="LPG_synthase_TM"/>
    <property type="match status" value="1"/>
</dbReference>
<dbReference type="GO" id="GO:0046677">
    <property type="term" value="P:response to antibiotic"/>
    <property type="evidence" value="ECO:0007669"/>
    <property type="project" value="UniProtKB-KW"/>
</dbReference>
<accession>A0A1G8Y5D5</accession>
<comment type="subcellular location">
    <subcellularLocation>
        <location evidence="1 6">Cell membrane</location>
        <topology evidence="1 6">Multi-pass membrane protein</topology>
    </subcellularLocation>
</comment>
<feature type="transmembrane region" description="Helical" evidence="6">
    <location>
        <begin position="206"/>
        <end position="227"/>
    </location>
</feature>
<comment type="function">
    <text evidence="6">Catalyzes the transfer of a lysyl group from L-lysyl-tRNA(Lys) to membrane-bound phosphatidylglycerol (PG), which produces lysylphosphatidylglycerol (LPG), a major component of the bacterial membrane with a positive net charge. LPG synthesis contributes to bacterial virulence as it is involved in the resistance mechanism against cationic antimicrobial peptides (CAMP) produces by the host's immune system (defensins, cathelicidins) and by the competing microorganisms.</text>
</comment>
<feature type="transmembrane region" description="Helical" evidence="6">
    <location>
        <begin position="288"/>
        <end position="306"/>
    </location>
</feature>
<keyword evidence="5 6" id="KW-0472">Membrane</keyword>
<dbReference type="EMBL" id="FNFP01000001">
    <property type="protein sequence ID" value="SDJ98079.1"/>
    <property type="molecule type" value="Genomic_DNA"/>
</dbReference>
<evidence type="ECO:0000313" key="8">
    <source>
        <dbReference type="Proteomes" id="UP000198718"/>
    </source>
</evidence>
<dbReference type="GO" id="GO:0050071">
    <property type="term" value="F:phosphatidylglycerol lysyltransferase activity"/>
    <property type="evidence" value="ECO:0007669"/>
    <property type="project" value="UniProtKB-EC"/>
</dbReference>
<feature type="transmembrane region" description="Helical" evidence="6">
    <location>
        <begin position="143"/>
        <end position="164"/>
    </location>
</feature>
<dbReference type="GO" id="GO:0006629">
    <property type="term" value="P:lipid metabolic process"/>
    <property type="evidence" value="ECO:0007669"/>
    <property type="project" value="UniProtKB-KW"/>
</dbReference>
<comment type="catalytic activity">
    <reaction evidence="6">
        <text>L-lysyl-tRNA(Lys) + a 1,2-diacyl-sn-glycero-3-phospho-(1'-sn-glycerol) = a 1,2-diacyl-sn-glycero-3-phospho-1'-(3'-O-L-lysyl)-sn-glycerol + tRNA(Lys)</text>
        <dbReference type="Rhea" id="RHEA:10668"/>
        <dbReference type="Rhea" id="RHEA-COMP:9696"/>
        <dbReference type="Rhea" id="RHEA-COMP:9697"/>
        <dbReference type="ChEBI" id="CHEBI:64716"/>
        <dbReference type="ChEBI" id="CHEBI:75792"/>
        <dbReference type="ChEBI" id="CHEBI:78442"/>
        <dbReference type="ChEBI" id="CHEBI:78529"/>
        <dbReference type="EC" id="2.3.2.3"/>
    </reaction>
</comment>
<protein>
    <recommendedName>
        <fullName evidence="6">Phosphatidylglycerol lysyltransferase</fullName>
        <ecNumber evidence="6">2.3.2.3</ecNumber>
    </recommendedName>
    <alternativeName>
        <fullName evidence="6">Lysylphosphatidylglycerol synthase</fullName>
    </alternativeName>
</protein>
<comment type="similarity">
    <text evidence="6">Belongs to the LPG synthase family.</text>
</comment>
<keyword evidence="6" id="KW-0443">Lipid metabolism</keyword>
<sequence length="319" mass="35753">MTILLIAVLLWQANLQDVIGVLEEVDPLLILGVCLLQIITMLIINFQWYKLAAIIGEKPDFKQLLSMNMVGTFVESITPSAKAGGEVTKIYLLKSQLGFSAGEATVLVTLQKIISLFTFLLLNTMAVAAFLCMIHCESLQLQVLLLSTLFLVLWIASLVVFLIYPNKVKKILKVLPIKEGWRIKLHDFIGTIETTLQSVMKDKKKLLPQFLLSLCIWGLFAVKAYLIARGLKIQLPFISIAVVTYLTYMIGMLPLLPGGIGTFEGGMVFFLLPLGVPVYQAIAFALTLRFVTFWFVFLISGGWLGFKEIKKIRFKWKTA</sequence>
<proteinExistence type="inferred from homology"/>
<dbReference type="EC" id="2.3.2.3" evidence="6"/>
<evidence type="ECO:0000256" key="4">
    <source>
        <dbReference type="ARBA" id="ARBA00022989"/>
    </source>
</evidence>
<evidence type="ECO:0000313" key="7">
    <source>
        <dbReference type="EMBL" id="SDJ98079.1"/>
    </source>
</evidence>
<dbReference type="Proteomes" id="UP000198718">
    <property type="component" value="Unassembled WGS sequence"/>
</dbReference>
<dbReference type="NCBIfam" id="TIGR00374">
    <property type="entry name" value="flippase-like domain"/>
    <property type="match status" value="1"/>
</dbReference>
<feature type="transmembrane region" description="Helical" evidence="6">
    <location>
        <begin position="25"/>
        <end position="44"/>
    </location>
</feature>
<evidence type="ECO:0000256" key="6">
    <source>
        <dbReference type="RuleBase" id="RU363042"/>
    </source>
</evidence>
<dbReference type="PANTHER" id="PTHR39087">
    <property type="entry name" value="UPF0104 MEMBRANE PROTEIN MJ1595"/>
    <property type="match status" value="1"/>
</dbReference>
<keyword evidence="6" id="KW-0808">Transferase</keyword>
<name>A0A1G8Y5D5_9FIRM</name>
<gene>
    <name evidence="6" type="primary">mprF</name>
    <name evidence="7" type="ORF">SAMN05660472_00432</name>
</gene>
<keyword evidence="8" id="KW-1185">Reference proteome</keyword>